<dbReference type="SMART" id="SM00906">
    <property type="entry name" value="Fungal_trans"/>
    <property type="match status" value="1"/>
</dbReference>
<dbReference type="GO" id="GO:0006351">
    <property type="term" value="P:DNA-templated transcription"/>
    <property type="evidence" value="ECO:0007669"/>
    <property type="project" value="InterPro"/>
</dbReference>
<dbReference type="GO" id="GO:0008270">
    <property type="term" value="F:zinc ion binding"/>
    <property type="evidence" value="ECO:0007669"/>
    <property type="project" value="InterPro"/>
</dbReference>
<keyword evidence="4" id="KW-0223">Dioxygenase</keyword>
<dbReference type="AlphaFoldDB" id="A0A3D8SDS6"/>
<dbReference type="GO" id="GO:0005737">
    <property type="term" value="C:cytoplasm"/>
    <property type="evidence" value="ECO:0007669"/>
    <property type="project" value="TreeGrafter"/>
</dbReference>
<evidence type="ECO:0000256" key="1">
    <source>
        <dbReference type="ARBA" id="ARBA00001954"/>
    </source>
</evidence>
<dbReference type="PANTHER" id="PTHR30468">
    <property type="entry name" value="ALPHA-KETOGLUTARATE-DEPENDENT SULFONATE DIOXYGENASE"/>
    <property type="match status" value="1"/>
</dbReference>
<dbReference type="InterPro" id="IPR051323">
    <property type="entry name" value="AtsK-like"/>
</dbReference>
<keyword evidence="11" id="KW-1185">Reference proteome</keyword>
<dbReference type="Pfam" id="PF02668">
    <property type="entry name" value="TauD"/>
    <property type="match status" value="1"/>
</dbReference>
<organism evidence="10 11">
    <name type="scientific">Coleophoma cylindrospora</name>
    <dbReference type="NCBI Taxonomy" id="1849047"/>
    <lineage>
        <taxon>Eukaryota</taxon>
        <taxon>Fungi</taxon>
        <taxon>Dikarya</taxon>
        <taxon>Ascomycota</taxon>
        <taxon>Pezizomycotina</taxon>
        <taxon>Leotiomycetes</taxon>
        <taxon>Helotiales</taxon>
        <taxon>Dermateaceae</taxon>
        <taxon>Coleophoma</taxon>
    </lineage>
</organism>
<dbReference type="Pfam" id="PF04082">
    <property type="entry name" value="Fungal_trans"/>
    <property type="match status" value="1"/>
</dbReference>
<dbReference type="EMBL" id="PDLM01000002">
    <property type="protein sequence ID" value="RDW84472.1"/>
    <property type="molecule type" value="Genomic_DNA"/>
</dbReference>
<name>A0A3D8SDS6_9HELO</name>
<keyword evidence="6" id="KW-0408">Iron</keyword>
<dbReference type="STRING" id="1849047.A0A3D8SDS6"/>
<comment type="caution">
    <text evidence="10">The sequence shown here is derived from an EMBL/GenBank/DDBJ whole genome shotgun (WGS) entry which is preliminary data.</text>
</comment>
<gene>
    <name evidence="10" type="ORF">BP6252_02062</name>
</gene>
<proteinExistence type="inferred from homology"/>
<comment type="similarity">
    <text evidence="2">Belongs to the TfdA dioxygenase family.</text>
</comment>
<evidence type="ECO:0000256" key="7">
    <source>
        <dbReference type="ARBA" id="ARBA00023242"/>
    </source>
</evidence>
<evidence type="ECO:0000256" key="4">
    <source>
        <dbReference type="ARBA" id="ARBA00022964"/>
    </source>
</evidence>
<evidence type="ECO:0000256" key="6">
    <source>
        <dbReference type="ARBA" id="ARBA00023004"/>
    </source>
</evidence>
<evidence type="ECO:0000256" key="5">
    <source>
        <dbReference type="ARBA" id="ARBA00023002"/>
    </source>
</evidence>
<dbReference type="CDD" id="cd12148">
    <property type="entry name" value="fungal_TF_MHR"/>
    <property type="match status" value="1"/>
</dbReference>
<evidence type="ECO:0000256" key="3">
    <source>
        <dbReference type="ARBA" id="ARBA00022723"/>
    </source>
</evidence>
<keyword evidence="7" id="KW-0539">Nucleus</keyword>
<dbReference type="InterPro" id="IPR007219">
    <property type="entry name" value="XnlR_reg_dom"/>
</dbReference>
<dbReference type="OrthoDB" id="3034343at2759"/>
<dbReference type="PANTHER" id="PTHR30468:SF10">
    <property type="entry name" value="TAUD_TFDA-LIKE DOMAIN-CONTAINING PROTEIN"/>
    <property type="match status" value="1"/>
</dbReference>
<dbReference type="GO" id="GO:0003677">
    <property type="term" value="F:DNA binding"/>
    <property type="evidence" value="ECO:0007669"/>
    <property type="project" value="InterPro"/>
</dbReference>
<evidence type="ECO:0000313" key="11">
    <source>
        <dbReference type="Proteomes" id="UP000256645"/>
    </source>
</evidence>
<dbReference type="GO" id="GO:0016706">
    <property type="term" value="F:2-oxoglutarate-dependent dioxygenase activity"/>
    <property type="evidence" value="ECO:0007669"/>
    <property type="project" value="TreeGrafter"/>
</dbReference>
<evidence type="ECO:0000313" key="10">
    <source>
        <dbReference type="EMBL" id="RDW84472.1"/>
    </source>
</evidence>
<dbReference type="InterPro" id="IPR003819">
    <property type="entry name" value="TauD/TfdA-like"/>
</dbReference>
<evidence type="ECO:0000259" key="9">
    <source>
        <dbReference type="SMART" id="SM00906"/>
    </source>
</evidence>
<sequence>MAPSALDSEAIPLAPSKTPFYKPIKSTGSLDTFTTVELTPVIGTEFPKDSCNIVDDILNGPDADQRIRDLAVMVAERGVVFFRAQDNLSNDLQKKLILRMGELTHRPSTNSLHIHPVTNDSREFGDKDAQISTISSEGRKKLYKDSDYARHAAVWHSDIAFEVHPADFSSLRLTLLPKTGGDTLWASGYEMYDRISPPYQKFLETLDAYHCGTTFQQMAATGNFELYTKERGSPENVGAALAANHPVVRTNPITGWKSIFPLGSFAEHINGLTRKESQRMLTWFHDLITQGHDLQVRFKWYQPNDIAIWDNRSVFHTATGDFEGYGSRSGNRAVGVGERPYFDPASKACTFNHKPPARRRREATGLTPPHEITLPGLAPNHDEIALSRDDINSFHGFGTFSPTEYNESESANGSALALDFGWDIFQFQSLSNIHETPLRSAESLLVSKEVSFNASEIPGAASSVVSPAQSFSNHSIPPGPSSLADVNLFDEQPQYSISYLGPSSDMDPFLRQFYVYNESRCFRSSLRSIHELGVTSQSGTPPSIFVEMPRHVTNNMADLLIPKPNDSLLEEFEPYCNKMLSLFQKFICPYYPVYSALDATSSPSFLKASIYGLALPWRSNDPTLPWAQFETISVTRLDAPSLSHLWKYIWQCLTRDLHAPSLATLQTCLMLMEREKSKTFITDSHFDWNLVTTAVSLAYTLGLHINASSLKLSRQERSQRYMLWWLVFIQEKWTIATKGRPSIIKDDDFSVPRPSSEKMDDGELMTPFCSKLLGLTFILDEILQSFMTVKKAALISINRSNTIARAASLTEKLQSFHDQLQQSSENIEIGIHEALPSTESIGVLRVSWIFCHILVHRTLIQATLHTPDFHQTFNSAVEYISVIEKELQQLNILDMESFWFSWSQAQFNAISEFLVLLCVVAPSESQMQFARAAASIHRHWLWVRSKSFGVSRMSMVRLDSLLAAIDDGKMETVLTRGI</sequence>
<keyword evidence="3" id="KW-0479">Metal-binding</keyword>
<dbReference type="Gene3D" id="3.60.130.10">
    <property type="entry name" value="Clavaminate synthase-like"/>
    <property type="match status" value="1"/>
</dbReference>
<protein>
    <recommendedName>
        <fullName evidence="9">Xylanolytic transcriptional activator regulatory domain-containing protein</fullName>
    </recommendedName>
</protein>
<feature type="region of interest" description="Disordered" evidence="8">
    <location>
        <begin position="355"/>
        <end position="377"/>
    </location>
</feature>
<dbReference type="Proteomes" id="UP000256645">
    <property type="component" value="Unassembled WGS sequence"/>
</dbReference>
<accession>A0A3D8SDS6</accession>
<feature type="domain" description="Xylanolytic transcriptional activator regulatory" evidence="9">
    <location>
        <begin position="687"/>
        <end position="760"/>
    </location>
</feature>
<evidence type="ECO:0000256" key="2">
    <source>
        <dbReference type="ARBA" id="ARBA00005896"/>
    </source>
</evidence>
<dbReference type="InterPro" id="IPR042098">
    <property type="entry name" value="TauD-like_sf"/>
</dbReference>
<evidence type="ECO:0000256" key="8">
    <source>
        <dbReference type="SAM" id="MobiDB-lite"/>
    </source>
</evidence>
<keyword evidence="5" id="KW-0560">Oxidoreductase</keyword>
<dbReference type="SUPFAM" id="SSF51197">
    <property type="entry name" value="Clavaminate synthase-like"/>
    <property type="match status" value="1"/>
</dbReference>
<comment type="cofactor">
    <cofactor evidence="1">
        <name>Fe(2+)</name>
        <dbReference type="ChEBI" id="CHEBI:29033"/>
    </cofactor>
</comment>
<reference evidence="10 11" key="1">
    <citation type="journal article" date="2018" name="IMA Fungus">
        <title>IMA Genome-F 9: Draft genome sequence of Annulohypoxylon stygium, Aspergillus mulundensis, Berkeleyomyces basicola (syn. Thielaviopsis basicola), Ceratocystis smalleyi, two Cercospora beticola strains, Coleophoma cylindrospora, Fusarium fracticaudum, Phialophora cf. hyalina, and Morchella septimelata.</title>
        <authorList>
            <person name="Wingfield B.D."/>
            <person name="Bills G.F."/>
            <person name="Dong Y."/>
            <person name="Huang W."/>
            <person name="Nel W.J."/>
            <person name="Swalarsk-Parry B.S."/>
            <person name="Vaghefi N."/>
            <person name="Wilken P.M."/>
            <person name="An Z."/>
            <person name="de Beer Z.W."/>
            <person name="De Vos L."/>
            <person name="Chen L."/>
            <person name="Duong T.A."/>
            <person name="Gao Y."/>
            <person name="Hammerbacher A."/>
            <person name="Kikkert J.R."/>
            <person name="Li Y."/>
            <person name="Li H."/>
            <person name="Li K."/>
            <person name="Li Q."/>
            <person name="Liu X."/>
            <person name="Ma X."/>
            <person name="Naidoo K."/>
            <person name="Pethybridge S.J."/>
            <person name="Sun J."/>
            <person name="Steenkamp E.T."/>
            <person name="van der Nest M.A."/>
            <person name="van Wyk S."/>
            <person name="Wingfield M.J."/>
            <person name="Xiong C."/>
            <person name="Yue Q."/>
            <person name="Zhang X."/>
        </authorList>
    </citation>
    <scope>NUCLEOTIDE SEQUENCE [LARGE SCALE GENOMIC DNA]</scope>
    <source>
        <strain evidence="10 11">BP6252</strain>
    </source>
</reference>